<evidence type="ECO:0000313" key="2">
    <source>
        <dbReference type="Proteomes" id="UP001500221"/>
    </source>
</evidence>
<name>A0ABP9PW72_9ACTN</name>
<comment type="caution">
    <text evidence="1">The sequence shown here is derived from an EMBL/GenBank/DDBJ whole genome shotgun (WGS) entry which is preliminary data.</text>
</comment>
<dbReference type="EMBL" id="BAABKG010000004">
    <property type="protein sequence ID" value="GAA5153020.1"/>
    <property type="molecule type" value="Genomic_DNA"/>
</dbReference>
<gene>
    <name evidence="1" type="ORF">GCM10023340_34340</name>
</gene>
<keyword evidence="2" id="KW-1185">Reference proteome</keyword>
<sequence length="163" mass="18082">MLLVHAEIENYVEDMVAGVLTAARDRWIDHQRLSRCVTTLMMYNDKQLAPPASLAKQSPNDTLDATVKNVIKKHGDYVTRDNHGIRQKNLLRLLLPIGVSDGDLDPVWLGDMDTFGALRGLVAHTSAKRVQTPPDPGISQRTVNDVLSGLLQLEPLLVALKRK</sequence>
<proteinExistence type="predicted"/>
<evidence type="ECO:0008006" key="3">
    <source>
        <dbReference type="Google" id="ProtNLM"/>
    </source>
</evidence>
<accession>A0ABP9PW72</accession>
<evidence type="ECO:0000313" key="1">
    <source>
        <dbReference type="EMBL" id="GAA5153020.1"/>
    </source>
</evidence>
<organism evidence="1 2">
    <name type="scientific">Nocardioides marinquilinus</name>
    <dbReference type="NCBI Taxonomy" id="1210400"/>
    <lineage>
        <taxon>Bacteria</taxon>
        <taxon>Bacillati</taxon>
        <taxon>Actinomycetota</taxon>
        <taxon>Actinomycetes</taxon>
        <taxon>Propionibacteriales</taxon>
        <taxon>Nocardioidaceae</taxon>
        <taxon>Nocardioides</taxon>
    </lineage>
</organism>
<dbReference type="Proteomes" id="UP001500221">
    <property type="component" value="Unassembled WGS sequence"/>
</dbReference>
<protein>
    <recommendedName>
        <fullName evidence="3">RiboL-PSP-HEPN domain-containing protein</fullName>
    </recommendedName>
</protein>
<reference evidence="2" key="1">
    <citation type="journal article" date="2019" name="Int. J. Syst. Evol. Microbiol.">
        <title>The Global Catalogue of Microorganisms (GCM) 10K type strain sequencing project: providing services to taxonomists for standard genome sequencing and annotation.</title>
        <authorList>
            <consortium name="The Broad Institute Genomics Platform"/>
            <consortium name="The Broad Institute Genome Sequencing Center for Infectious Disease"/>
            <person name="Wu L."/>
            <person name="Ma J."/>
        </authorList>
    </citation>
    <scope>NUCLEOTIDE SEQUENCE [LARGE SCALE GENOMIC DNA]</scope>
    <source>
        <strain evidence="2">JCM 18459</strain>
    </source>
</reference>